<keyword evidence="3" id="KW-1185">Reference proteome</keyword>
<organism evidence="2 3">
    <name type="scientific">Asaia bogorensis NBRC 16594</name>
    <dbReference type="NCBI Taxonomy" id="1231624"/>
    <lineage>
        <taxon>Bacteria</taxon>
        <taxon>Pseudomonadati</taxon>
        <taxon>Pseudomonadota</taxon>
        <taxon>Alphaproteobacteria</taxon>
        <taxon>Acetobacterales</taxon>
        <taxon>Acetobacteraceae</taxon>
        <taxon>Asaia</taxon>
    </lineage>
</organism>
<dbReference type="GeneID" id="78226517"/>
<dbReference type="KEGG" id="abg:Asbog_01468"/>
<name>A0AAN4R7H8_9PROT</name>
<dbReference type="Proteomes" id="UP000321287">
    <property type="component" value="Unassembled WGS sequence"/>
</dbReference>
<evidence type="ECO:0000313" key="2">
    <source>
        <dbReference type="EMBL" id="GEL54424.1"/>
    </source>
</evidence>
<dbReference type="AlphaFoldDB" id="A0AAN4R7H8"/>
<dbReference type="Pfam" id="PF09912">
    <property type="entry name" value="DUF2141"/>
    <property type="match status" value="1"/>
</dbReference>
<proteinExistence type="predicted"/>
<evidence type="ECO:0008006" key="4">
    <source>
        <dbReference type="Google" id="ProtNLM"/>
    </source>
</evidence>
<evidence type="ECO:0000313" key="3">
    <source>
        <dbReference type="Proteomes" id="UP000321287"/>
    </source>
</evidence>
<comment type="caution">
    <text evidence="2">The sequence shown here is derived from an EMBL/GenBank/DDBJ whole genome shotgun (WGS) entry which is preliminary data.</text>
</comment>
<protein>
    <recommendedName>
        <fullName evidence="4">DUF2141 domain-containing protein</fullName>
    </recommendedName>
</protein>
<sequence length="142" mass="15087">MKPELGLLATLMALPLAPLTAVAGPVQAVIGNVPDDVGTIKVAICTEDEFLKPSCKFHAEVKSSTPDVTVNFADIPAGVYAVQAYQDRNGNARLDRSFIGIPKEPIAFSRDPSVRFGPPSFDDCALRLTPEGGVLKVSLITH</sequence>
<keyword evidence="1" id="KW-0732">Signal</keyword>
<gene>
    <name evidence="2" type="ORF">ABO01nite_24310</name>
</gene>
<evidence type="ECO:0000256" key="1">
    <source>
        <dbReference type="SAM" id="SignalP"/>
    </source>
</evidence>
<dbReference type="InterPro" id="IPR018673">
    <property type="entry name" value="DUF2141"/>
</dbReference>
<dbReference type="EMBL" id="BJVS01000007">
    <property type="protein sequence ID" value="GEL54424.1"/>
    <property type="molecule type" value="Genomic_DNA"/>
</dbReference>
<accession>A0AAN4R7H8</accession>
<feature type="signal peptide" evidence="1">
    <location>
        <begin position="1"/>
        <end position="23"/>
    </location>
</feature>
<dbReference type="RefSeq" id="WP_062164613.1">
    <property type="nucleotide sequence ID" value="NZ_AP014690.1"/>
</dbReference>
<feature type="chain" id="PRO_5042972656" description="DUF2141 domain-containing protein" evidence="1">
    <location>
        <begin position="24"/>
        <end position="142"/>
    </location>
</feature>
<reference evidence="2 3" key="1">
    <citation type="submission" date="2019-07" db="EMBL/GenBank/DDBJ databases">
        <title>Whole genome shotgun sequence of Asaia bogorensis NBRC 16594.</title>
        <authorList>
            <person name="Hosoyama A."/>
            <person name="Uohara A."/>
            <person name="Ohji S."/>
            <person name="Ichikawa N."/>
        </authorList>
    </citation>
    <scope>NUCLEOTIDE SEQUENCE [LARGE SCALE GENOMIC DNA]</scope>
    <source>
        <strain evidence="2 3">NBRC 16594</strain>
    </source>
</reference>